<evidence type="ECO:0000313" key="2">
    <source>
        <dbReference type="Proteomes" id="UP000190648"/>
    </source>
</evidence>
<organism evidence="1 2">
    <name type="scientific">Patagioenas fasciata monilis</name>
    <dbReference type="NCBI Taxonomy" id="372326"/>
    <lineage>
        <taxon>Eukaryota</taxon>
        <taxon>Metazoa</taxon>
        <taxon>Chordata</taxon>
        <taxon>Craniata</taxon>
        <taxon>Vertebrata</taxon>
        <taxon>Euteleostomi</taxon>
        <taxon>Archelosauria</taxon>
        <taxon>Archosauria</taxon>
        <taxon>Dinosauria</taxon>
        <taxon>Saurischia</taxon>
        <taxon>Theropoda</taxon>
        <taxon>Coelurosauria</taxon>
        <taxon>Aves</taxon>
        <taxon>Neognathae</taxon>
        <taxon>Neoaves</taxon>
        <taxon>Columbimorphae</taxon>
        <taxon>Columbiformes</taxon>
        <taxon>Columbidae</taxon>
        <taxon>Patagioenas</taxon>
    </lineage>
</organism>
<reference evidence="1 2" key="1">
    <citation type="submission" date="2016-02" db="EMBL/GenBank/DDBJ databases">
        <title>Band-tailed pigeon sequencing and assembly.</title>
        <authorList>
            <person name="Soares A.E."/>
            <person name="Novak B.J."/>
            <person name="Rice E.S."/>
            <person name="O'Connell B."/>
            <person name="Chang D."/>
            <person name="Weber S."/>
            <person name="Shapiro B."/>
        </authorList>
    </citation>
    <scope>NUCLEOTIDE SEQUENCE [LARGE SCALE GENOMIC DNA]</scope>
    <source>
        <strain evidence="1">BTP2013</strain>
        <tissue evidence="1">Blood</tissue>
    </source>
</reference>
<dbReference type="AlphaFoldDB" id="A0A1V4J9E0"/>
<evidence type="ECO:0000313" key="1">
    <source>
        <dbReference type="EMBL" id="OPJ68660.1"/>
    </source>
</evidence>
<sequence length="76" mass="8668">MYVLVQHSFSFPHELQLLSQSGADELTFAGLPSLFYLQEISQLPLDSLFRAPNPLSAFFSKYCPRHDCITYLDPKS</sequence>
<gene>
    <name evidence="1" type="ORF">AV530_017611</name>
</gene>
<accession>A0A1V4J9E0</accession>
<dbReference type="Proteomes" id="UP000190648">
    <property type="component" value="Unassembled WGS sequence"/>
</dbReference>
<proteinExistence type="predicted"/>
<name>A0A1V4J9E0_PATFA</name>
<dbReference type="EMBL" id="LSYS01008465">
    <property type="protein sequence ID" value="OPJ68660.1"/>
    <property type="molecule type" value="Genomic_DNA"/>
</dbReference>
<keyword evidence="2" id="KW-1185">Reference proteome</keyword>
<comment type="caution">
    <text evidence="1">The sequence shown here is derived from an EMBL/GenBank/DDBJ whole genome shotgun (WGS) entry which is preliminary data.</text>
</comment>
<protein>
    <submittedName>
        <fullName evidence="1">Uncharacterized protein</fullName>
    </submittedName>
</protein>